<gene>
    <name evidence="2" type="ORF">HPLM_LOCUS21825</name>
</gene>
<dbReference type="OrthoDB" id="5783899at2759"/>
<feature type="compositionally biased region" description="Polar residues" evidence="1">
    <location>
        <begin position="36"/>
        <end position="45"/>
    </location>
</feature>
<proteinExistence type="predicted"/>
<dbReference type="EMBL" id="UZAF01024232">
    <property type="protein sequence ID" value="VDO92775.1"/>
    <property type="molecule type" value="Genomic_DNA"/>
</dbReference>
<evidence type="ECO:0000256" key="1">
    <source>
        <dbReference type="SAM" id="MobiDB-lite"/>
    </source>
</evidence>
<evidence type="ECO:0000313" key="2">
    <source>
        <dbReference type="EMBL" id="VDO92775.1"/>
    </source>
</evidence>
<evidence type="ECO:0000313" key="3">
    <source>
        <dbReference type="Proteomes" id="UP000268014"/>
    </source>
</evidence>
<feature type="region of interest" description="Disordered" evidence="1">
    <location>
        <begin position="18"/>
        <end position="45"/>
    </location>
</feature>
<protein>
    <submittedName>
        <fullName evidence="4">SPECC1</fullName>
    </submittedName>
</protein>
<feature type="compositionally biased region" description="Polar residues" evidence="1">
    <location>
        <begin position="18"/>
        <end position="29"/>
    </location>
</feature>
<keyword evidence="3" id="KW-1185">Reference proteome</keyword>
<dbReference type="AlphaFoldDB" id="A0A0N4XBU1"/>
<reference evidence="4" key="1">
    <citation type="submission" date="2017-02" db="UniProtKB">
        <authorList>
            <consortium name="WormBaseParasite"/>
        </authorList>
    </citation>
    <scope>IDENTIFICATION</scope>
</reference>
<name>A0A0N4XBU1_HAEPC</name>
<dbReference type="WBParaSite" id="HPLM_0002183601-mRNA-1">
    <property type="protein sequence ID" value="HPLM_0002183601-mRNA-1"/>
    <property type="gene ID" value="HPLM_0002183601"/>
</dbReference>
<sequence>MDAGVCVHLSWKVNAQNQLRPRNGWQPTGSRGPFASQGQNNHSQINPEALKEPDVHSWLVQQRENCELWNQNIALKECLRNVGQENSALREMCRQKEVNISLLEKKTTDLKAELRFYSEIQQDLKQVSKAFDMKSEKVSYSSIFTKFWWCHENDYGCAMHMELPLESWRNL</sequence>
<evidence type="ECO:0000313" key="4">
    <source>
        <dbReference type="WBParaSite" id="HPLM_0002183601-mRNA-1"/>
    </source>
</evidence>
<reference evidence="2 3" key="2">
    <citation type="submission" date="2018-11" db="EMBL/GenBank/DDBJ databases">
        <authorList>
            <consortium name="Pathogen Informatics"/>
        </authorList>
    </citation>
    <scope>NUCLEOTIDE SEQUENCE [LARGE SCALE GENOMIC DNA]</scope>
    <source>
        <strain evidence="2 3">MHpl1</strain>
    </source>
</reference>
<accession>A0A0N4XBU1</accession>
<organism evidence="4">
    <name type="scientific">Haemonchus placei</name>
    <name type="common">Barber's pole worm</name>
    <dbReference type="NCBI Taxonomy" id="6290"/>
    <lineage>
        <taxon>Eukaryota</taxon>
        <taxon>Metazoa</taxon>
        <taxon>Ecdysozoa</taxon>
        <taxon>Nematoda</taxon>
        <taxon>Chromadorea</taxon>
        <taxon>Rhabditida</taxon>
        <taxon>Rhabditina</taxon>
        <taxon>Rhabditomorpha</taxon>
        <taxon>Strongyloidea</taxon>
        <taxon>Trichostrongylidae</taxon>
        <taxon>Haemonchus</taxon>
    </lineage>
</organism>
<dbReference type="Proteomes" id="UP000268014">
    <property type="component" value="Unassembled WGS sequence"/>
</dbReference>